<feature type="compositionally biased region" description="Low complexity" evidence="1">
    <location>
        <begin position="142"/>
        <end position="155"/>
    </location>
</feature>
<feature type="compositionally biased region" description="Polar residues" evidence="1">
    <location>
        <begin position="484"/>
        <end position="493"/>
    </location>
</feature>
<accession>A0A9N8E3B2</accession>
<sequence>MASSIGTSSGIPSIIKNPARNDILCGKGKECNAAEGSQRYRLIIDSFRRKYSAAATRTGKMEVTMEIYRLLVKTKSRFLRYNEAEQGWAEIPFLQARDKIGHALRFANRSNRRTPEFKGALEALGLTGSLSDQDAPSSCGDVAPSSSTTSPVASADGALSSCSGPQQMPKCEPQGPLRKKIKRDASEDLYVVVKGADKTQKNEPVPSCSPEDTHSKQIKPDETMIKRKRMVTGLMSPSFDLSSILGGRTKEPGEQQAPSSSAVKQPKGGGSVSVPSEMMPFLDPTSKISASLYEGIKTQERATGGSLPHANSCLASAVQAGNSTPQTNTYMEWMMSTPKFSGPFALFDNSSHESGLQSLSTRHLASTHPTLGLKKLPVDTPDPSSVVRTMQTSCESASKDPCQMVDQHCGRLSNPFSRGDFQGNWGATSTATFTSTAGSDDWKKLAGPPAFDLPQGNPSTFASTAGSDDWKKLAGPPAFDIPKGSTSTTTSSAIPVDWKNDGPPTFDAQNGSTASVCSTSSKDWKNLEGPPEVDVQLGTSFVPSDTVTYSAPFGMQSFEFEAQSLLMRDTLGQKLCNKGPNRKTCNMKKAEERPAAANRVTAPLPNRLKKCPKVHSYADHEEESTGGVSSYDDLLSEYLVARNATSSLKDRDDSNWKAPDKQTIVAPPSNYIGPPPVRSLMLRKPSRAVVDRLPSPTTKPNDLALIHEAARDIDEWSDRTSPPASPCR</sequence>
<feature type="domain" description="DUF6824" evidence="2">
    <location>
        <begin position="22"/>
        <end position="105"/>
    </location>
</feature>
<protein>
    <recommendedName>
        <fullName evidence="2">DUF6824 domain-containing protein</fullName>
    </recommendedName>
</protein>
<reference evidence="3" key="1">
    <citation type="submission" date="2020-06" db="EMBL/GenBank/DDBJ databases">
        <authorList>
            <consortium name="Plant Systems Biology data submission"/>
        </authorList>
    </citation>
    <scope>NUCLEOTIDE SEQUENCE</scope>
    <source>
        <strain evidence="3">D6</strain>
    </source>
</reference>
<name>A0A9N8E3B2_9STRA</name>
<proteinExistence type="predicted"/>
<dbReference type="Pfam" id="PF20710">
    <property type="entry name" value="DUF6824"/>
    <property type="match status" value="1"/>
</dbReference>
<feature type="compositionally biased region" description="Basic and acidic residues" evidence="1">
    <location>
        <begin position="649"/>
        <end position="660"/>
    </location>
</feature>
<evidence type="ECO:0000259" key="2">
    <source>
        <dbReference type="Pfam" id="PF20710"/>
    </source>
</evidence>
<evidence type="ECO:0000313" key="4">
    <source>
        <dbReference type="Proteomes" id="UP001153069"/>
    </source>
</evidence>
<feature type="region of interest" description="Disordered" evidence="1">
    <location>
        <begin position="129"/>
        <end position="224"/>
    </location>
</feature>
<evidence type="ECO:0000256" key="1">
    <source>
        <dbReference type="SAM" id="MobiDB-lite"/>
    </source>
</evidence>
<organism evidence="3 4">
    <name type="scientific">Seminavis robusta</name>
    <dbReference type="NCBI Taxonomy" id="568900"/>
    <lineage>
        <taxon>Eukaryota</taxon>
        <taxon>Sar</taxon>
        <taxon>Stramenopiles</taxon>
        <taxon>Ochrophyta</taxon>
        <taxon>Bacillariophyta</taxon>
        <taxon>Bacillariophyceae</taxon>
        <taxon>Bacillariophycidae</taxon>
        <taxon>Naviculales</taxon>
        <taxon>Naviculaceae</taxon>
        <taxon>Seminavis</taxon>
    </lineage>
</organism>
<dbReference type="Proteomes" id="UP001153069">
    <property type="component" value="Unassembled WGS sequence"/>
</dbReference>
<dbReference type="AlphaFoldDB" id="A0A9N8E3B2"/>
<evidence type="ECO:0000313" key="3">
    <source>
        <dbReference type="EMBL" id="CAB9513150.1"/>
    </source>
</evidence>
<feature type="compositionally biased region" description="Basic and acidic residues" evidence="1">
    <location>
        <begin position="211"/>
        <end position="224"/>
    </location>
</feature>
<dbReference type="EMBL" id="CAICTM010000573">
    <property type="protein sequence ID" value="CAB9513150.1"/>
    <property type="molecule type" value="Genomic_DNA"/>
</dbReference>
<feature type="region of interest" description="Disordered" evidence="1">
    <location>
        <begin position="477"/>
        <end position="497"/>
    </location>
</feature>
<dbReference type="InterPro" id="IPR049227">
    <property type="entry name" value="DUF6824"/>
</dbReference>
<feature type="region of interest" description="Disordered" evidence="1">
    <location>
        <begin position="649"/>
        <end position="677"/>
    </location>
</feature>
<keyword evidence="4" id="KW-1185">Reference proteome</keyword>
<comment type="caution">
    <text evidence="3">The sequence shown here is derived from an EMBL/GenBank/DDBJ whole genome shotgun (WGS) entry which is preliminary data.</text>
</comment>
<gene>
    <name evidence="3" type="ORF">SEMRO_574_G169210.1</name>
</gene>
<feature type="region of interest" description="Disordered" evidence="1">
    <location>
        <begin position="238"/>
        <end position="281"/>
    </location>
</feature>